<feature type="region of interest" description="Disordered" evidence="1">
    <location>
        <begin position="601"/>
        <end position="1000"/>
    </location>
</feature>
<feature type="compositionally biased region" description="Polar residues" evidence="1">
    <location>
        <begin position="752"/>
        <end position="766"/>
    </location>
</feature>
<dbReference type="Proteomes" id="UP000559027">
    <property type="component" value="Unassembled WGS sequence"/>
</dbReference>
<feature type="compositionally biased region" description="Low complexity" evidence="1">
    <location>
        <begin position="924"/>
        <end position="934"/>
    </location>
</feature>
<feature type="region of interest" description="Disordered" evidence="1">
    <location>
        <begin position="233"/>
        <end position="571"/>
    </location>
</feature>
<feature type="compositionally biased region" description="Polar residues" evidence="1">
    <location>
        <begin position="342"/>
        <end position="352"/>
    </location>
</feature>
<protein>
    <recommendedName>
        <fullName evidence="4">Rap1 Myb domain-containing protein</fullName>
    </recommendedName>
</protein>
<dbReference type="AlphaFoldDB" id="A0A8H5LI93"/>
<dbReference type="OrthoDB" id="435460at2759"/>
<feature type="compositionally biased region" description="Low complexity" evidence="1">
    <location>
        <begin position="985"/>
        <end position="994"/>
    </location>
</feature>
<feature type="compositionally biased region" description="Basic and acidic residues" evidence="1">
    <location>
        <begin position="541"/>
        <end position="559"/>
    </location>
</feature>
<feature type="compositionally biased region" description="Polar residues" evidence="1">
    <location>
        <begin position="854"/>
        <end position="867"/>
    </location>
</feature>
<feature type="compositionally biased region" description="Polar residues" evidence="1">
    <location>
        <begin position="418"/>
        <end position="439"/>
    </location>
</feature>
<evidence type="ECO:0000313" key="2">
    <source>
        <dbReference type="EMBL" id="KAF5358104.1"/>
    </source>
</evidence>
<proteinExistence type="predicted"/>
<feature type="compositionally biased region" description="Basic and acidic residues" evidence="1">
    <location>
        <begin position="298"/>
        <end position="326"/>
    </location>
</feature>
<feature type="compositionally biased region" description="Polar residues" evidence="1">
    <location>
        <begin position="270"/>
        <end position="296"/>
    </location>
</feature>
<comment type="caution">
    <text evidence="2">The sequence shown here is derived from an EMBL/GenBank/DDBJ whole genome shotgun (WGS) entry which is preliminary data.</text>
</comment>
<dbReference type="EMBL" id="JAACJO010000005">
    <property type="protein sequence ID" value="KAF5358104.1"/>
    <property type="molecule type" value="Genomic_DNA"/>
</dbReference>
<accession>A0A8H5LI93</accession>
<feature type="compositionally biased region" description="Polar residues" evidence="1">
    <location>
        <begin position="447"/>
        <end position="464"/>
    </location>
</feature>
<evidence type="ECO:0008006" key="4">
    <source>
        <dbReference type="Google" id="ProtNLM"/>
    </source>
</evidence>
<feature type="compositionally biased region" description="Polar residues" evidence="1">
    <location>
        <begin position="400"/>
        <end position="409"/>
    </location>
</feature>
<feature type="compositionally biased region" description="Low complexity" evidence="1">
    <location>
        <begin position="469"/>
        <end position="479"/>
    </location>
</feature>
<feature type="compositionally biased region" description="Polar residues" evidence="1">
    <location>
        <begin position="367"/>
        <end position="377"/>
    </location>
</feature>
<sequence>MANEPTRLLFQRTPGVPSGFYLHESIKNESQRETLRDNITINGGKVQDEPRGADTVLVNERRLRCSINDLQNVYSIDRDPEMRQIVVEPMIFVQNCLRRQEFVHVLQRRQAMGGYVGRQRTEFSTEDDDNLCWYISRKIPYADHGGRLSYGIWKELMSAAVHDSSLEWARRHTIESWRERYRKRREHFDPIIDRYVRKAPPEPSAWYGLSRKYNKNSGKVLILERDDGIVELTDGSASESEEELDVGVKPKRRGRPPEKDTNLSKRRRVSSLSNSSPAPVVTHKTTARLQTSSPGRSQAEDSPEKKSKGKEVDRGTSEPDQDHRGSFDISPGPEHFEPVISQPRQPTHSPAMTRQADLYSTPAPSPTLVQRASSAIRSPQFPPSPSTRRVNLPVPPSPHPSTSFRNVVHSSPVFAGTGSPSRSGIRSHNTSATEPSSRSMVVPSELTRPSANATNAPAESSITRESSHKPSSPLSLPMKKASRKLPSRRLPVRSPSDEDEEEGETQGIQWAPYKNTRSRSRSVEPTSLPSLDRKQRRKNGKGREVSRKEQPLEPVHESQVEQEQDVEMSENQIISNVSETIQDEQKVAHLLMVNSNEPVSGTFSGMSARHVEESGNEVSVSEGETEEEGEEIKRSVRREKQEEEEETQEARGSAEADSADEDETAKFETAPTGVVEMNEPEIRDGDDDDIHDISSFSESEGAPSPKDEDSTLDISSDDEATEQQFLSGTRSKGPESRRRRQLPLSSDDEEVNQTIESPTTQNTPTKTAKEVLELFDSSPGVGGSQPSPEVGKPQQKQQQQSWKLFNNVRAASPSPLQSQNQNRPRESLPVSRPTRGNHTPTRPRASLPPARTPAQATPVNQAIQKQTGPHRVSFGGGSGDDGHLLSPSSVGSLPQTPFTVNPQSVQRGSSSRAHSSLRHTVPLSHPRSAQPQSRSRSRRRGSADSTSSELQATFPITGTRASAVKQQMEQALKESPYTPPSGTKAARALAAVTAKESRLK</sequence>
<feature type="compositionally biased region" description="Low complexity" evidence="1">
    <location>
        <begin position="784"/>
        <end position="800"/>
    </location>
</feature>
<evidence type="ECO:0000256" key="1">
    <source>
        <dbReference type="SAM" id="MobiDB-lite"/>
    </source>
</evidence>
<evidence type="ECO:0000313" key="3">
    <source>
        <dbReference type="Proteomes" id="UP000559027"/>
    </source>
</evidence>
<feature type="compositionally biased region" description="Polar residues" evidence="1">
    <location>
        <begin position="949"/>
        <end position="969"/>
    </location>
</feature>
<organism evidence="2 3">
    <name type="scientific">Leucocoprinus leucothites</name>
    <dbReference type="NCBI Taxonomy" id="201217"/>
    <lineage>
        <taxon>Eukaryota</taxon>
        <taxon>Fungi</taxon>
        <taxon>Dikarya</taxon>
        <taxon>Basidiomycota</taxon>
        <taxon>Agaricomycotina</taxon>
        <taxon>Agaricomycetes</taxon>
        <taxon>Agaricomycetidae</taxon>
        <taxon>Agaricales</taxon>
        <taxon>Agaricineae</taxon>
        <taxon>Agaricaceae</taxon>
        <taxon>Leucocoprinus</taxon>
    </lineage>
</organism>
<dbReference type="Gene3D" id="1.10.10.60">
    <property type="entry name" value="Homeodomain-like"/>
    <property type="match status" value="1"/>
</dbReference>
<reference evidence="2 3" key="1">
    <citation type="journal article" date="2020" name="ISME J.">
        <title>Uncovering the hidden diversity of litter-decomposition mechanisms in mushroom-forming fungi.</title>
        <authorList>
            <person name="Floudas D."/>
            <person name="Bentzer J."/>
            <person name="Ahren D."/>
            <person name="Johansson T."/>
            <person name="Persson P."/>
            <person name="Tunlid A."/>
        </authorList>
    </citation>
    <scope>NUCLEOTIDE SEQUENCE [LARGE SCALE GENOMIC DNA]</scope>
    <source>
        <strain evidence="2 3">CBS 146.42</strain>
    </source>
</reference>
<feature type="compositionally biased region" description="Polar residues" evidence="1">
    <location>
        <begin position="890"/>
        <end position="914"/>
    </location>
</feature>
<keyword evidence="3" id="KW-1185">Reference proteome</keyword>
<dbReference type="CDD" id="cd11655">
    <property type="entry name" value="rap1_myb-like"/>
    <property type="match status" value="1"/>
</dbReference>
<feature type="compositionally biased region" description="Basic and acidic residues" evidence="1">
    <location>
        <begin position="631"/>
        <end position="641"/>
    </location>
</feature>
<feature type="compositionally biased region" description="Basic residues" evidence="1">
    <location>
        <begin position="480"/>
        <end position="491"/>
    </location>
</feature>
<name>A0A8H5LI93_9AGAR</name>
<gene>
    <name evidence="2" type="ORF">D9756_001375</name>
</gene>